<dbReference type="EMBL" id="JBHTAA010000005">
    <property type="protein sequence ID" value="MFC7203911.1"/>
    <property type="molecule type" value="Genomic_DNA"/>
</dbReference>
<dbReference type="Proteomes" id="UP001596481">
    <property type="component" value="Unassembled WGS sequence"/>
</dbReference>
<gene>
    <name evidence="1" type="ORF">ACFQJC_10315</name>
</gene>
<evidence type="ECO:0000313" key="1">
    <source>
        <dbReference type="EMBL" id="MFC7203911.1"/>
    </source>
</evidence>
<name>A0ABD5ZFD4_9EURY</name>
<proteinExistence type="predicted"/>
<evidence type="ECO:0000313" key="2">
    <source>
        <dbReference type="Proteomes" id="UP001596481"/>
    </source>
</evidence>
<protein>
    <recommendedName>
        <fullName evidence="3">Flagellin</fullName>
    </recommendedName>
</protein>
<organism evidence="1 2">
    <name type="scientific">Haloferax namakaokahaiae</name>
    <dbReference type="NCBI Taxonomy" id="1748331"/>
    <lineage>
        <taxon>Archaea</taxon>
        <taxon>Methanobacteriati</taxon>
        <taxon>Methanobacteriota</taxon>
        <taxon>Stenosarchaea group</taxon>
        <taxon>Halobacteria</taxon>
        <taxon>Halobacteriales</taxon>
        <taxon>Haloferacaceae</taxon>
        <taxon>Haloferax</taxon>
    </lineage>
</organism>
<dbReference type="AlphaFoldDB" id="A0ABD5ZFD4"/>
<sequence length="238" mass="25646">MSEVIGFVLVFALIVSSISVFYITGNTALTSLKDDEQINNGDRAFIAMAENMNDLLNARGPQREGEIKLAGGTMSFNDTSALSLKIEAGGTTIGPQSVSTGSLVYQLNDEAIWYESGGVFRESSVWSTMKREPGLLCTPSHAIISTVSLSLETNATSVSREGTVLIVGRRAGTNVVYPATGFEDSGMKNATLTVTSQNDDAWEEYLTETGWDKTGTNQYSCTAENMLVRESLVQVKIL</sequence>
<comment type="caution">
    <text evidence="1">The sequence shown here is derived from an EMBL/GenBank/DDBJ whole genome shotgun (WGS) entry which is preliminary data.</text>
</comment>
<reference evidence="1 2" key="1">
    <citation type="journal article" date="2019" name="Int. J. Syst. Evol. Microbiol.">
        <title>The Global Catalogue of Microorganisms (GCM) 10K type strain sequencing project: providing services to taxonomists for standard genome sequencing and annotation.</title>
        <authorList>
            <consortium name="The Broad Institute Genomics Platform"/>
            <consortium name="The Broad Institute Genome Sequencing Center for Infectious Disease"/>
            <person name="Wu L."/>
            <person name="Ma J."/>
        </authorList>
    </citation>
    <scope>NUCLEOTIDE SEQUENCE [LARGE SCALE GENOMIC DNA]</scope>
    <source>
        <strain evidence="1 2">DSM 29988</strain>
    </source>
</reference>
<evidence type="ECO:0008006" key="3">
    <source>
        <dbReference type="Google" id="ProtNLM"/>
    </source>
</evidence>
<dbReference type="Pfam" id="PF23960">
    <property type="entry name" value="DUF7289"/>
    <property type="match status" value="1"/>
</dbReference>
<keyword evidence="2" id="KW-1185">Reference proteome</keyword>
<accession>A0ABD5ZFD4</accession>
<dbReference type="InterPro" id="IPR055713">
    <property type="entry name" value="DUF7289"/>
</dbReference>